<dbReference type="Pfam" id="PF09956">
    <property type="entry name" value="Phage_cement_2"/>
    <property type="match status" value="1"/>
</dbReference>
<dbReference type="InterPro" id="IPR011231">
    <property type="entry name" value="Phage_VT1-Sakai_H0018"/>
</dbReference>
<name>A0A1H8LGF0_9RHOB</name>
<dbReference type="EMBL" id="FODE01000030">
    <property type="protein sequence ID" value="SEO04143.1"/>
    <property type="molecule type" value="Genomic_DNA"/>
</dbReference>
<proteinExistence type="predicted"/>
<dbReference type="RefSeq" id="WP_090615242.1">
    <property type="nucleotide sequence ID" value="NZ_CP067124.1"/>
</dbReference>
<dbReference type="AlphaFoldDB" id="A0A1H8LGF0"/>
<evidence type="ECO:0000313" key="1">
    <source>
        <dbReference type="EMBL" id="SEO04143.1"/>
    </source>
</evidence>
<reference evidence="1 2" key="1">
    <citation type="submission" date="2016-10" db="EMBL/GenBank/DDBJ databases">
        <authorList>
            <person name="de Groot N.N."/>
        </authorList>
    </citation>
    <scope>NUCLEOTIDE SEQUENCE [LARGE SCALE GENOMIC DNA]</scope>
    <source>
        <strain evidence="1 2">DSM 8512</strain>
    </source>
</reference>
<dbReference type="Proteomes" id="UP000199054">
    <property type="component" value="Unassembled WGS sequence"/>
</dbReference>
<dbReference type="PIRSF" id="PIRSF030771">
    <property type="entry name" value="UCP030771"/>
    <property type="match status" value="1"/>
</dbReference>
<keyword evidence="2" id="KW-1185">Reference proteome</keyword>
<evidence type="ECO:0000313" key="2">
    <source>
        <dbReference type="Proteomes" id="UP000199054"/>
    </source>
</evidence>
<dbReference type="STRING" id="34002.SAMN04489859_103041"/>
<gene>
    <name evidence="1" type="ORF">SAMN04489859_103041</name>
</gene>
<sequence length="108" mass="10560">MAKNFIQPGNTLTIPAPAGVLSGDVVIAGEIVGIAQGDAGAGEPCDVTTVGVWELPKVAADAVTVGAPIYWDADDSLATTTAAGNTRLGTAVEAAASGAATVKVRLIG</sequence>
<dbReference type="OrthoDB" id="5365964at2"/>
<accession>A0A1H8LGF0</accession>
<protein>
    <submittedName>
        <fullName evidence="1">Predicted phage recombinase, RecA/RadA family</fullName>
    </submittedName>
</protein>
<organism evidence="1 2">
    <name type="scientific">Paracoccus alcaliphilus</name>
    <dbReference type="NCBI Taxonomy" id="34002"/>
    <lineage>
        <taxon>Bacteria</taxon>
        <taxon>Pseudomonadati</taxon>
        <taxon>Pseudomonadota</taxon>
        <taxon>Alphaproteobacteria</taxon>
        <taxon>Rhodobacterales</taxon>
        <taxon>Paracoccaceae</taxon>
        <taxon>Paracoccus</taxon>
    </lineage>
</organism>